<dbReference type="RefSeq" id="WP_053175521.1">
    <property type="nucleotide sequence ID" value="NZ_LFYT02000014.1"/>
</dbReference>
<comment type="caution">
    <text evidence="2">The sequence shown here is derived from an EMBL/GenBank/DDBJ whole genome shotgun (WGS) entry which is preliminary data.</text>
</comment>
<dbReference type="AlphaFoldDB" id="A0A2T7UCI2"/>
<accession>A0A2T7UCI2</accession>
<dbReference type="EMBL" id="LFYT02000014">
    <property type="protein sequence ID" value="PVE42406.1"/>
    <property type="molecule type" value="Genomic_DNA"/>
</dbReference>
<keyword evidence="3" id="KW-1185">Reference proteome</keyword>
<keyword evidence="1" id="KW-0175">Coiled coil</keyword>
<dbReference type="Proteomes" id="UP000037507">
    <property type="component" value="Unassembled WGS sequence"/>
</dbReference>
<feature type="coiled-coil region" evidence="1">
    <location>
        <begin position="19"/>
        <end position="68"/>
    </location>
</feature>
<proteinExistence type="predicted"/>
<organism evidence="2 3">
    <name type="scientific">Limnohabitans planktonicus II-D5</name>
    <dbReference type="NCBI Taxonomy" id="1293045"/>
    <lineage>
        <taxon>Bacteria</taxon>
        <taxon>Pseudomonadati</taxon>
        <taxon>Pseudomonadota</taxon>
        <taxon>Betaproteobacteria</taxon>
        <taxon>Burkholderiales</taxon>
        <taxon>Comamonadaceae</taxon>
        <taxon>Limnohabitans</taxon>
    </lineage>
</organism>
<evidence type="ECO:0000313" key="3">
    <source>
        <dbReference type="Proteomes" id="UP000037507"/>
    </source>
</evidence>
<protein>
    <submittedName>
        <fullName evidence="2">Uncharacterized protein</fullName>
    </submittedName>
</protein>
<evidence type="ECO:0000256" key="1">
    <source>
        <dbReference type="SAM" id="Coils"/>
    </source>
</evidence>
<reference evidence="2" key="1">
    <citation type="submission" date="2017-04" db="EMBL/GenBank/DDBJ databases">
        <title>Unexpected and diverse lifestyles within the genus Limnohabitans.</title>
        <authorList>
            <person name="Kasalicky V."/>
            <person name="Mehrshad M."/>
            <person name="Andrei S.-A."/>
            <person name="Salcher M."/>
            <person name="Kratochvilova H."/>
            <person name="Simek K."/>
            <person name="Ghai R."/>
        </authorList>
    </citation>
    <scope>NUCLEOTIDE SEQUENCE [LARGE SCALE GENOMIC DNA]</scope>
    <source>
        <strain evidence="2">II-D5</strain>
    </source>
</reference>
<gene>
    <name evidence="2" type="ORF">H663_011795</name>
</gene>
<name>A0A2T7UCI2_9BURK</name>
<evidence type="ECO:0000313" key="2">
    <source>
        <dbReference type="EMBL" id="PVE42406.1"/>
    </source>
</evidence>
<sequence>MTLASQLKKKSQSINLDRLKIAEKAKEAERIKAERLAEKAARLEAIEIARKERERSEEKRRQAEKKRLIKWLAPGLLSAWNKEDFIYYNPCSDEELTTARKFLNLRFNYIDIANLNNNLTTLHKEIIVLKNRFATLRTYAEIKAPLISFEIESALQNYKDQELFFNKTWRNNFQREAIKFENSAHANYSAKLRSSVKNQQKEFEINKLKISEDRDIQEIMNLADTLSPRIETFRNRYWSLLNSPTSVYLINYDGAPSEGVNFTELVASRHYKLAVARFVLREMNIFYRITQPDEGGKFMSAFAIAGGANIYDSFEKHISAPELTERFSEYQRILDGSSKSQNRALFTELTGEDVSRIIDRIYASINNLNKMFNISNSQYLQFNNGQYMHCPFVKIDDLSKTSLYPEVDRLGYDIQWLRSAAGQKFKLEFTKYLDELAGDGKYMAKMKIFSEDDALLIELPSGREIFCDMEWDSFENLISFLELEIAATTSNGTVKLTWN</sequence>